<dbReference type="GO" id="GO:0003676">
    <property type="term" value="F:nucleic acid binding"/>
    <property type="evidence" value="ECO:0007669"/>
    <property type="project" value="InterPro"/>
</dbReference>
<name>A0A4D9DKU2_9SAUR</name>
<dbReference type="InterPro" id="IPR036816">
    <property type="entry name" value="RNaseA-like_dom_sf"/>
</dbReference>
<dbReference type="Gene3D" id="3.10.130.10">
    <property type="entry name" value="Ribonuclease A-like domain"/>
    <property type="match status" value="1"/>
</dbReference>
<keyword evidence="4" id="KW-1015">Disulfide bond</keyword>
<organism evidence="7 8">
    <name type="scientific">Platysternon megacephalum</name>
    <name type="common">big-headed turtle</name>
    <dbReference type="NCBI Taxonomy" id="55544"/>
    <lineage>
        <taxon>Eukaryota</taxon>
        <taxon>Metazoa</taxon>
        <taxon>Chordata</taxon>
        <taxon>Craniata</taxon>
        <taxon>Vertebrata</taxon>
        <taxon>Euteleostomi</taxon>
        <taxon>Archelosauria</taxon>
        <taxon>Testudinata</taxon>
        <taxon>Testudines</taxon>
        <taxon>Cryptodira</taxon>
        <taxon>Durocryptodira</taxon>
        <taxon>Testudinoidea</taxon>
        <taxon>Platysternidae</taxon>
        <taxon>Platysternon</taxon>
    </lineage>
</organism>
<dbReference type="InterPro" id="IPR023412">
    <property type="entry name" value="RNaseA_domain"/>
</dbReference>
<evidence type="ECO:0000256" key="5">
    <source>
        <dbReference type="SAM" id="SignalP"/>
    </source>
</evidence>
<dbReference type="PANTHER" id="PTHR11437">
    <property type="entry name" value="RIBONUCLEASE"/>
    <property type="match status" value="1"/>
</dbReference>
<keyword evidence="5" id="KW-0732">Signal</keyword>
<dbReference type="OrthoDB" id="9424569at2759"/>
<dbReference type="SMART" id="SM00092">
    <property type="entry name" value="RNAse_Pc"/>
    <property type="match status" value="1"/>
</dbReference>
<dbReference type="Pfam" id="PF00074">
    <property type="entry name" value="RnaseA"/>
    <property type="match status" value="1"/>
</dbReference>
<evidence type="ECO:0000259" key="6">
    <source>
        <dbReference type="SMART" id="SM00092"/>
    </source>
</evidence>
<evidence type="ECO:0000256" key="1">
    <source>
        <dbReference type="ARBA" id="ARBA00004613"/>
    </source>
</evidence>
<dbReference type="GO" id="GO:0050830">
    <property type="term" value="P:defense response to Gram-positive bacterium"/>
    <property type="evidence" value="ECO:0007669"/>
    <property type="project" value="TreeGrafter"/>
</dbReference>
<evidence type="ECO:0000256" key="2">
    <source>
        <dbReference type="ARBA" id="ARBA00005600"/>
    </source>
</evidence>
<dbReference type="GO" id="GO:0004540">
    <property type="term" value="F:RNA nuclease activity"/>
    <property type="evidence" value="ECO:0007669"/>
    <property type="project" value="TreeGrafter"/>
</dbReference>
<reference evidence="7 8" key="2">
    <citation type="submission" date="2019-04" db="EMBL/GenBank/DDBJ databases">
        <title>The genome sequence of big-headed turtle.</title>
        <authorList>
            <person name="Gong S."/>
        </authorList>
    </citation>
    <scope>NUCLEOTIDE SEQUENCE [LARGE SCALE GENOMIC DNA]</scope>
    <source>
        <strain evidence="7">DO16091913</strain>
        <tissue evidence="7">Muscle</tissue>
    </source>
</reference>
<dbReference type="GO" id="GO:0005576">
    <property type="term" value="C:extracellular region"/>
    <property type="evidence" value="ECO:0007669"/>
    <property type="project" value="UniProtKB-SubCell"/>
</dbReference>
<sequence>MAPRGPNPVLLLSLVLLAAGLAMANGQPCVTQNRIFNTHQVDYPQTPAPNPRAYCNTMMKKQGIYGKILNTFIHASISIVNNICFGGGIPIAGGLHRSKAVFPTTQCRYNPPIHADTGTPMSQKIVIRCCKGLPVLLVG</sequence>
<comment type="similarity">
    <text evidence="2">Belongs to the pancreatic ribonuclease family.</text>
</comment>
<evidence type="ECO:0000313" key="7">
    <source>
        <dbReference type="EMBL" id="TFJ96269.1"/>
    </source>
</evidence>
<feature type="signal peptide" evidence="5">
    <location>
        <begin position="1"/>
        <end position="26"/>
    </location>
</feature>
<feature type="domain" description="Ribonuclease A-domain" evidence="6">
    <location>
        <begin position="29"/>
        <end position="138"/>
    </location>
</feature>
<dbReference type="EMBL" id="QXTE01000721">
    <property type="protein sequence ID" value="TFJ96269.1"/>
    <property type="molecule type" value="Genomic_DNA"/>
</dbReference>
<dbReference type="Proteomes" id="UP000297703">
    <property type="component" value="Unassembled WGS sequence"/>
</dbReference>
<keyword evidence="8" id="KW-1185">Reference proteome</keyword>
<dbReference type="SUPFAM" id="SSF54076">
    <property type="entry name" value="RNase A-like"/>
    <property type="match status" value="1"/>
</dbReference>
<dbReference type="AlphaFoldDB" id="A0A4D9DKU2"/>
<comment type="caution">
    <text evidence="7">The sequence shown here is derived from an EMBL/GenBank/DDBJ whole genome shotgun (WGS) entry which is preliminary data.</text>
</comment>
<dbReference type="InterPro" id="IPR001427">
    <property type="entry name" value="RNaseA"/>
</dbReference>
<proteinExistence type="inferred from homology"/>
<evidence type="ECO:0000256" key="3">
    <source>
        <dbReference type="ARBA" id="ARBA00022525"/>
    </source>
</evidence>
<accession>A0A4D9DKU2</accession>
<protein>
    <submittedName>
        <fullName evidence="7">Ribonuclease</fullName>
    </submittedName>
</protein>
<comment type="subcellular location">
    <subcellularLocation>
        <location evidence="1">Secreted</location>
    </subcellularLocation>
</comment>
<evidence type="ECO:0000313" key="8">
    <source>
        <dbReference type="Proteomes" id="UP000297703"/>
    </source>
</evidence>
<gene>
    <name evidence="7" type="ORF">DR999_PMT21956</name>
</gene>
<feature type="chain" id="PRO_5020039277" evidence="5">
    <location>
        <begin position="27"/>
        <end position="139"/>
    </location>
</feature>
<evidence type="ECO:0000256" key="4">
    <source>
        <dbReference type="ARBA" id="ARBA00023157"/>
    </source>
</evidence>
<keyword evidence="3" id="KW-0964">Secreted</keyword>
<reference evidence="7 8" key="1">
    <citation type="submission" date="2019-04" db="EMBL/GenBank/DDBJ databases">
        <title>Draft genome of the big-headed turtle Platysternon megacephalum.</title>
        <authorList>
            <person name="Gong S."/>
        </authorList>
    </citation>
    <scope>NUCLEOTIDE SEQUENCE [LARGE SCALE GENOMIC DNA]</scope>
    <source>
        <strain evidence="7">DO16091913</strain>
        <tissue evidence="7">Muscle</tissue>
    </source>
</reference>
<dbReference type="PANTHER" id="PTHR11437:SF10">
    <property type="entry name" value="ANGIOGENIN-RELATED"/>
    <property type="match status" value="1"/>
</dbReference>